<dbReference type="CDD" id="cd00834">
    <property type="entry name" value="KAS_I_II"/>
    <property type="match status" value="1"/>
</dbReference>
<reference evidence="6" key="1">
    <citation type="submission" date="2016-10" db="EMBL/GenBank/DDBJ databases">
        <authorList>
            <person name="Varghese N."/>
            <person name="Submissions S."/>
        </authorList>
    </citation>
    <scope>NUCLEOTIDE SEQUENCE [LARGE SCALE GENOMIC DNA]</scope>
    <source>
        <strain evidence="6">CGMCC 4.3506</strain>
    </source>
</reference>
<dbReference type="SUPFAM" id="SSF53901">
    <property type="entry name" value="Thiolase-like"/>
    <property type="match status" value="2"/>
</dbReference>
<dbReference type="SMART" id="SM00825">
    <property type="entry name" value="PKS_KS"/>
    <property type="match status" value="1"/>
</dbReference>
<dbReference type="GO" id="GO:0006633">
    <property type="term" value="P:fatty acid biosynthetic process"/>
    <property type="evidence" value="ECO:0007669"/>
    <property type="project" value="TreeGrafter"/>
</dbReference>
<evidence type="ECO:0000256" key="3">
    <source>
        <dbReference type="RuleBase" id="RU003694"/>
    </source>
</evidence>
<dbReference type="GO" id="GO:0005829">
    <property type="term" value="C:cytosol"/>
    <property type="evidence" value="ECO:0007669"/>
    <property type="project" value="TreeGrafter"/>
</dbReference>
<dbReference type="GO" id="GO:0004315">
    <property type="term" value="F:3-oxoacyl-[acyl-carrier-protein] synthase activity"/>
    <property type="evidence" value="ECO:0007669"/>
    <property type="project" value="TreeGrafter"/>
</dbReference>
<dbReference type="InterPro" id="IPR014031">
    <property type="entry name" value="Ketoacyl_synth_C"/>
</dbReference>
<dbReference type="PANTHER" id="PTHR11712:SF336">
    <property type="entry name" value="3-OXOACYL-[ACYL-CARRIER-PROTEIN] SYNTHASE, MITOCHONDRIAL"/>
    <property type="match status" value="1"/>
</dbReference>
<keyword evidence="2 3" id="KW-0808">Transferase</keyword>
<dbReference type="InterPro" id="IPR000794">
    <property type="entry name" value="Beta-ketoacyl_synthase"/>
</dbReference>
<gene>
    <name evidence="5" type="ORF">SAMN05216553_108408</name>
</gene>
<dbReference type="Pfam" id="PF02801">
    <property type="entry name" value="Ketoacyl-synt_C"/>
    <property type="match status" value="1"/>
</dbReference>
<dbReference type="InterPro" id="IPR014030">
    <property type="entry name" value="Ketoacyl_synth_N"/>
</dbReference>
<dbReference type="RefSeq" id="WP_090051580.1">
    <property type="nucleotide sequence ID" value="NZ_FNCC01000008.1"/>
</dbReference>
<proteinExistence type="inferred from homology"/>
<protein>
    <submittedName>
        <fullName evidence="5">3-oxoacyl-[acyl-carrier-protein] synthase II</fullName>
    </submittedName>
</protein>
<name>A0A1G7UTU3_9PSEU</name>
<evidence type="ECO:0000256" key="1">
    <source>
        <dbReference type="ARBA" id="ARBA00008467"/>
    </source>
</evidence>
<dbReference type="EMBL" id="FNCC01000008">
    <property type="protein sequence ID" value="SDG50896.1"/>
    <property type="molecule type" value="Genomic_DNA"/>
</dbReference>
<dbReference type="OrthoDB" id="9808669at2"/>
<dbReference type="InterPro" id="IPR020841">
    <property type="entry name" value="PKS_Beta-ketoAc_synthase_dom"/>
</dbReference>
<sequence length="408" mass="42585">MAQRVVLTGLGVVSSIGFGPEEFAAGLRAGRSGARPISVFDTTGFEYANGCEVVGFDPAEWLRVTDPADLGRASQFSVAAARMAVRDAGLDERQLADKRGLVSVGTTDGEAVDLEALLETSLNRGSAAMDGQVARRAPATMLSLAIARELGLSNVSAYTIATACSAGNYALGDGFDAVRSGEVDFALCGGADAMCRKTFAGFYRLGTIAPDCCRPFDADRQGILTGEGAGLLVLESLDSARARGARIYAEVLGYGLNCDAYHQVAPNQESIERCMRLALADAGVKPHEVDLISAHGTGTQANDVTETRAIRGLYGDRPPRTISVKSMLGHTMGAASALGAIACALAITHGFIPPTINHRSSDPECEIDCVPNVSVEADLRVVQNNGLAFGGNNASVILGKYSEKEFAS</sequence>
<dbReference type="InterPro" id="IPR016039">
    <property type="entry name" value="Thiolase-like"/>
</dbReference>
<organism evidence="5 6">
    <name type="scientific">Lentzea fradiae</name>
    <dbReference type="NCBI Taxonomy" id="200378"/>
    <lineage>
        <taxon>Bacteria</taxon>
        <taxon>Bacillati</taxon>
        <taxon>Actinomycetota</taxon>
        <taxon>Actinomycetes</taxon>
        <taxon>Pseudonocardiales</taxon>
        <taxon>Pseudonocardiaceae</taxon>
        <taxon>Lentzea</taxon>
    </lineage>
</organism>
<dbReference type="PANTHER" id="PTHR11712">
    <property type="entry name" value="POLYKETIDE SYNTHASE-RELATED"/>
    <property type="match status" value="1"/>
</dbReference>
<dbReference type="Gene3D" id="3.40.47.10">
    <property type="match status" value="1"/>
</dbReference>
<dbReference type="AlphaFoldDB" id="A0A1G7UTU3"/>
<accession>A0A1G7UTU3</accession>
<evidence type="ECO:0000256" key="2">
    <source>
        <dbReference type="ARBA" id="ARBA00022679"/>
    </source>
</evidence>
<evidence type="ECO:0000259" key="4">
    <source>
        <dbReference type="PROSITE" id="PS52004"/>
    </source>
</evidence>
<dbReference type="Pfam" id="PF00109">
    <property type="entry name" value="ketoacyl-synt"/>
    <property type="match status" value="1"/>
</dbReference>
<dbReference type="STRING" id="200378.SAMN05216553_108408"/>
<dbReference type="PROSITE" id="PS52004">
    <property type="entry name" value="KS3_2"/>
    <property type="match status" value="1"/>
</dbReference>
<feature type="domain" description="Ketosynthase family 3 (KS3)" evidence="4">
    <location>
        <begin position="2"/>
        <end position="400"/>
    </location>
</feature>
<dbReference type="Proteomes" id="UP000199623">
    <property type="component" value="Unassembled WGS sequence"/>
</dbReference>
<comment type="similarity">
    <text evidence="1 3">Belongs to the thiolase-like superfamily. Beta-ketoacyl-ACP synthases family.</text>
</comment>
<evidence type="ECO:0000313" key="5">
    <source>
        <dbReference type="EMBL" id="SDG50896.1"/>
    </source>
</evidence>
<keyword evidence="6" id="KW-1185">Reference proteome</keyword>
<evidence type="ECO:0000313" key="6">
    <source>
        <dbReference type="Proteomes" id="UP000199623"/>
    </source>
</evidence>